<comment type="caution">
    <text evidence="1">The sequence shown here is derived from an EMBL/GenBank/DDBJ whole genome shotgun (WGS) entry which is preliminary data.</text>
</comment>
<dbReference type="Gene3D" id="3.40.190.10">
    <property type="entry name" value="Periplasmic binding protein-like II"/>
    <property type="match status" value="2"/>
</dbReference>
<dbReference type="AlphaFoldDB" id="A0A4R8WDD5"/>
<proteinExistence type="predicted"/>
<dbReference type="RefSeq" id="WP_134507716.1">
    <property type="nucleotide sequence ID" value="NZ_SOFM01000016.1"/>
</dbReference>
<dbReference type="Pfam" id="PF12974">
    <property type="entry name" value="Phosphonate-bd"/>
    <property type="match status" value="1"/>
</dbReference>
<sequence length="265" mass="29633">MVDLRFGTHLAPNMLDVYRAITNRVGTVLRCSTELVVETDYESCRADVNDVCFVCSLPYVMFERQGIDPAIPVAAPVLAGRRYRGQPIYYSDVIVRRDSPFQSFADLRGHSWAYNERLSQSGYGITRYMMVERGLTAGFFGEIVEAGFHEAAIRLVAEGEVDASAIDSQVLGVELDHHPELAARLRVVETLGPSTIQPVAVSRRIDSVLRSRIQDALVSIHRDPETVRALARGMITRLVPVGPQSYDDIRRMVDACQRAGYMELR</sequence>
<accession>A0A4R8WDD5</accession>
<evidence type="ECO:0000313" key="1">
    <source>
        <dbReference type="EMBL" id="TFC05287.1"/>
    </source>
</evidence>
<dbReference type="SUPFAM" id="SSF53850">
    <property type="entry name" value="Periplasmic binding protein-like II"/>
    <property type="match status" value="1"/>
</dbReference>
<gene>
    <name evidence="1" type="ORF">E3O32_06295</name>
</gene>
<dbReference type="EMBL" id="SOFM01000016">
    <property type="protein sequence ID" value="TFC05287.1"/>
    <property type="molecule type" value="Genomic_DNA"/>
</dbReference>
<dbReference type="Proteomes" id="UP000297643">
    <property type="component" value="Unassembled WGS sequence"/>
</dbReference>
<dbReference type="PANTHER" id="PTHR35841:SF1">
    <property type="entry name" value="PHOSPHONATES-BINDING PERIPLASMIC PROTEIN"/>
    <property type="match status" value="1"/>
</dbReference>
<name>A0A4R8WDD5_9MICO</name>
<evidence type="ECO:0000313" key="2">
    <source>
        <dbReference type="Proteomes" id="UP000297643"/>
    </source>
</evidence>
<keyword evidence="2" id="KW-1185">Reference proteome</keyword>
<dbReference type="PANTHER" id="PTHR35841">
    <property type="entry name" value="PHOSPHONATES-BINDING PERIPLASMIC PROTEIN"/>
    <property type="match status" value="1"/>
</dbReference>
<reference evidence="1 2" key="1">
    <citation type="submission" date="2019-03" db="EMBL/GenBank/DDBJ databases">
        <title>Genomics of glacier-inhabiting Cryobacterium strains.</title>
        <authorList>
            <person name="Liu Q."/>
            <person name="Xin Y.-H."/>
        </authorList>
    </citation>
    <scope>NUCLEOTIDE SEQUENCE [LARGE SCALE GENOMIC DNA]</scope>
    <source>
        <strain evidence="1 2">RHLT2-21</strain>
    </source>
</reference>
<organism evidence="1 2">
    <name type="scientific">Cryobacterium mannosilyticum</name>
    <dbReference type="NCBI Taxonomy" id="1259190"/>
    <lineage>
        <taxon>Bacteria</taxon>
        <taxon>Bacillati</taxon>
        <taxon>Actinomycetota</taxon>
        <taxon>Actinomycetes</taxon>
        <taxon>Micrococcales</taxon>
        <taxon>Microbacteriaceae</taxon>
        <taxon>Cryobacterium</taxon>
    </lineage>
</organism>
<protein>
    <submittedName>
        <fullName evidence="1">Transporter substrate-binding domain-containing protein</fullName>
    </submittedName>
</protein>